<evidence type="ECO:0000313" key="1">
    <source>
        <dbReference type="EMBL" id="KIK77578.1"/>
    </source>
</evidence>
<evidence type="ECO:0000313" key="2">
    <source>
        <dbReference type="Proteomes" id="UP000054538"/>
    </source>
</evidence>
<dbReference type="STRING" id="930991.A0A0D0CQD9"/>
<dbReference type="InParanoid" id="A0A0D0CQD9"/>
<dbReference type="HOGENOM" id="CLU_004552_3_0_1"/>
<feature type="non-terminal residue" evidence="1">
    <location>
        <position position="1"/>
    </location>
</feature>
<gene>
    <name evidence="1" type="ORF">PAXRUDRAFT_110927</name>
</gene>
<sequence>MAEHVADLVSCHTRPLNVEDGSVSDHKHMQPSEYLRVQCPLCFRGNGWKHSGDTLNNVNVIVCIDACFTQKHSHNACDDVTQDPPNPTQTNFISKFDVKAMETHVEVCRHANGTQKRSQVLAANGDGYENGMKIPMSVLNSCGDSFIAADKKREKASTCYFADT</sequence>
<dbReference type="EMBL" id="KN826925">
    <property type="protein sequence ID" value="KIK77578.1"/>
    <property type="molecule type" value="Genomic_DNA"/>
</dbReference>
<organism evidence="1 2">
    <name type="scientific">Paxillus rubicundulus Ve08.2h10</name>
    <dbReference type="NCBI Taxonomy" id="930991"/>
    <lineage>
        <taxon>Eukaryota</taxon>
        <taxon>Fungi</taxon>
        <taxon>Dikarya</taxon>
        <taxon>Basidiomycota</taxon>
        <taxon>Agaricomycotina</taxon>
        <taxon>Agaricomycetes</taxon>
        <taxon>Agaricomycetidae</taxon>
        <taxon>Boletales</taxon>
        <taxon>Paxilineae</taxon>
        <taxon>Paxillaceae</taxon>
        <taxon>Paxillus</taxon>
    </lineage>
</organism>
<accession>A0A0D0CQD9</accession>
<reference evidence="2" key="2">
    <citation type="submission" date="2015-01" db="EMBL/GenBank/DDBJ databases">
        <title>Evolutionary Origins and Diversification of the Mycorrhizal Mutualists.</title>
        <authorList>
            <consortium name="DOE Joint Genome Institute"/>
            <consortium name="Mycorrhizal Genomics Consortium"/>
            <person name="Kohler A."/>
            <person name="Kuo A."/>
            <person name="Nagy L.G."/>
            <person name="Floudas D."/>
            <person name="Copeland A."/>
            <person name="Barry K.W."/>
            <person name="Cichocki N."/>
            <person name="Veneault-Fourrey C."/>
            <person name="LaButti K."/>
            <person name="Lindquist E.A."/>
            <person name="Lipzen A."/>
            <person name="Lundell T."/>
            <person name="Morin E."/>
            <person name="Murat C."/>
            <person name="Riley R."/>
            <person name="Ohm R."/>
            <person name="Sun H."/>
            <person name="Tunlid A."/>
            <person name="Henrissat B."/>
            <person name="Grigoriev I.V."/>
            <person name="Hibbett D.S."/>
            <person name="Martin F."/>
        </authorList>
    </citation>
    <scope>NUCLEOTIDE SEQUENCE [LARGE SCALE GENOMIC DNA]</scope>
    <source>
        <strain evidence="2">Ve08.2h10</strain>
    </source>
</reference>
<dbReference type="InterPro" id="IPR040521">
    <property type="entry name" value="KDZ"/>
</dbReference>
<proteinExistence type="predicted"/>
<name>A0A0D0CQD9_9AGAM</name>
<dbReference type="AlphaFoldDB" id="A0A0D0CQD9"/>
<keyword evidence="2" id="KW-1185">Reference proteome</keyword>
<dbReference type="OrthoDB" id="2666777at2759"/>
<protein>
    <submittedName>
        <fullName evidence="1">Uncharacterized protein</fullName>
    </submittedName>
</protein>
<dbReference type="Pfam" id="PF18758">
    <property type="entry name" value="KDZ"/>
    <property type="match status" value="1"/>
</dbReference>
<reference evidence="1 2" key="1">
    <citation type="submission" date="2014-04" db="EMBL/GenBank/DDBJ databases">
        <authorList>
            <consortium name="DOE Joint Genome Institute"/>
            <person name="Kuo A."/>
            <person name="Kohler A."/>
            <person name="Jargeat P."/>
            <person name="Nagy L.G."/>
            <person name="Floudas D."/>
            <person name="Copeland A."/>
            <person name="Barry K.W."/>
            <person name="Cichocki N."/>
            <person name="Veneault-Fourrey C."/>
            <person name="LaButti K."/>
            <person name="Lindquist E.A."/>
            <person name="Lipzen A."/>
            <person name="Lundell T."/>
            <person name="Morin E."/>
            <person name="Murat C."/>
            <person name="Sun H."/>
            <person name="Tunlid A."/>
            <person name="Henrissat B."/>
            <person name="Grigoriev I.V."/>
            <person name="Hibbett D.S."/>
            <person name="Martin F."/>
            <person name="Nordberg H.P."/>
            <person name="Cantor M.N."/>
            <person name="Hua S.X."/>
        </authorList>
    </citation>
    <scope>NUCLEOTIDE SEQUENCE [LARGE SCALE GENOMIC DNA]</scope>
    <source>
        <strain evidence="1 2">Ve08.2h10</strain>
    </source>
</reference>
<dbReference type="Proteomes" id="UP000054538">
    <property type="component" value="Unassembled WGS sequence"/>
</dbReference>